<protein>
    <submittedName>
        <fullName evidence="2">Uncharacterized protein</fullName>
    </submittedName>
</protein>
<proteinExistence type="predicted"/>
<organism evidence="2">
    <name type="scientific">Rhizophora mucronata</name>
    <name type="common">Asiatic mangrove</name>
    <dbReference type="NCBI Taxonomy" id="61149"/>
    <lineage>
        <taxon>Eukaryota</taxon>
        <taxon>Viridiplantae</taxon>
        <taxon>Streptophyta</taxon>
        <taxon>Embryophyta</taxon>
        <taxon>Tracheophyta</taxon>
        <taxon>Spermatophyta</taxon>
        <taxon>Magnoliopsida</taxon>
        <taxon>eudicotyledons</taxon>
        <taxon>Gunneridae</taxon>
        <taxon>Pentapetalae</taxon>
        <taxon>rosids</taxon>
        <taxon>fabids</taxon>
        <taxon>Malpighiales</taxon>
        <taxon>Rhizophoraceae</taxon>
        <taxon>Rhizophora</taxon>
    </lineage>
</organism>
<accession>A0A2P2N1V9</accession>
<dbReference type="AlphaFoldDB" id="A0A2P2N1V9"/>
<dbReference type="EMBL" id="GGEC01055953">
    <property type="protein sequence ID" value="MBX36437.1"/>
    <property type="molecule type" value="Transcribed_RNA"/>
</dbReference>
<name>A0A2P2N1V9_RHIMU</name>
<feature type="region of interest" description="Disordered" evidence="1">
    <location>
        <begin position="1"/>
        <end position="22"/>
    </location>
</feature>
<sequence>MHNMSSIPILMEKGSNRYAGHP</sequence>
<evidence type="ECO:0000256" key="1">
    <source>
        <dbReference type="SAM" id="MobiDB-lite"/>
    </source>
</evidence>
<evidence type="ECO:0000313" key="2">
    <source>
        <dbReference type="EMBL" id="MBX36437.1"/>
    </source>
</evidence>
<reference evidence="2" key="1">
    <citation type="submission" date="2018-02" db="EMBL/GenBank/DDBJ databases">
        <title>Rhizophora mucronata_Transcriptome.</title>
        <authorList>
            <person name="Meera S.P."/>
            <person name="Sreeshan A."/>
            <person name="Augustine A."/>
        </authorList>
    </citation>
    <scope>NUCLEOTIDE SEQUENCE</scope>
    <source>
        <tissue evidence="2">Leaf</tissue>
    </source>
</reference>